<evidence type="ECO:0000313" key="1">
    <source>
        <dbReference type="EMBL" id="GJE91303.1"/>
    </source>
</evidence>
<proteinExistence type="predicted"/>
<gene>
    <name evidence="1" type="ORF">PsYK624_074520</name>
</gene>
<keyword evidence="2" id="KW-1185">Reference proteome</keyword>
<dbReference type="EMBL" id="BPQB01000020">
    <property type="protein sequence ID" value="GJE91303.1"/>
    <property type="molecule type" value="Genomic_DNA"/>
</dbReference>
<comment type="caution">
    <text evidence="1">The sequence shown here is derived from an EMBL/GenBank/DDBJ whole genome shotgun (WGS) entry which is preliminary data.</text>
</comment>
<protein>
    <submittedName>
        <fullName evidence="1">Uncharacterized protein</fullName>
    </submittedName>
</protein>
<accession>A0A9P3LEA5</accession>
<name>A0A9P3LEA5_9APHY</name>
<evidence type="ECO:0000313" key="2">
    <source>
        <dbReference type="Proteomes" id="UP000703269"/>
    </source>
</evidence>
<dbReference type="Proteomes" id="UP000703269">
    <property type="component" value="Unassembled WGS sequence"/>
</dbReference>
<sequence>MGGGVEAEVAQFGRGGSSLRRRPLQNLEGCGHDRVRRQPARCRDNRILVDCSALDRRNNSSSRTANTGRRAGEPSEAHRCSESICCVRCAEEATTTSERRCECGECGYMSAIKFVLLLLVCPFVPARIILAKSCTATIKLVPMARAQSKPVPG</sequence>
<reference evidence="1 2" key="1">
    <citation type="submission" date="2021-08" db="EMBL/GenBank/DDBJ databases">
        <title>Draft Genome Sequence of Phanerochaete sordida strain YK-624.</title>
        <authorList>
            <person name="Mori T."/>
            <person name="Dohra H."/>
            <person name="Suzuki T."/>
            <person name="Kawagishi H."/>
            <person name="Hirai H."/>
        </authorList>
    </citation>
    <scope>NUCLEOTIDE SEQUENCE [LARGE SCALE GENOMIC DNA]</scope>
    <source>
        <strain evidence="1 2">YK-624</strain>
    </source>
</reference>
<dbReference type="AlphaFoldDB" id="A0A9P3LEA5"/>
<organism evidence="1 2">
    <name type="scientific">Phanerochaete sordida</name>
    <dbReference type="NCBI Taxonomy" id="48140"/>
    <lineage>
        <taxon>Eukaryota</taxon>
        <taxon>Fungi</taxon>
        <taxon>Dikarya</taxon>
        <taxon>Basidiomycota</taxon>
        <taxon>Agaricomycotina</taxon>
        <taxon>Agaricomycetes</taxon>
        <taxon>Polyporales</taxon>
        <taxon>Phanerochaetaceae</taxon>
        <taxon>Phanerochaete</taxon>
    </lineage>
</organism>